<dbReference type="InterPro" id="IPR001810">
    <property type="entry name" value="F-box_dom"/>
</dbReference>
<evidence type="ECO:0000313" key="4">
    <source>
        <dbReference type="Proteomes" id="UP000751190"/>
    </source>
</evidence>
<dbReference type="Pfam" id="PF12937">
    <property type="entry name" value="F-box-like"/>
    <property type="match status" value="1"/>
</dbReference>
<gene>
    <name evidence="3" type="ORF">KFE25_004525</name>
</gene>
<reference evidence="3" key="1">
    <citation type="submission" date="2021-05" db="EMBL/GenBank/DDBJ databases">
        <title>The genome of the haptophyte Pavlova lutheri (Diacronema luteri, Pavlovales) - a model for lipid biosynthesis in eukaryotic algae.</title>
        <authorList>
            <person name="Hulatt C.J."/>
            <person name="Posewitz M.C."/>
        </authorList>
    </citation>
    <scope>NUCLEOTIDE SEQUENCE</scope>
    <source>
        <strain evidence="3">NIVA-4/92</strain>
    </source>
</reference>
<dbReference type="AlphaFoldDB" id="A0A8J5X5M6"/>
<feature type="domain" description="F-box" evidence="2">
    <location>
        <begin position="20"/>
        <end position="57"/>
    </location>
</feature>
<evidence type="ECO:0000256" key="1">
    <source>
        <dbReference type="SAM" id="MobiDB-lite"/>
    </source>
</evidence>
<evidence type="ECO:0000313" key="3">
    <source>
        <dbReference type="EMBL" id="KAG8458384.1"/>
    </source>
</evidence>
<dbReference type="InterPro" id="IPR036047">
    <property type="entry name" value="F-box-like_dom_sf"/>
</dbReference>
<evidence type="ECO:0000259" key="2">
    <source>
        <dbReference type="Pfam" id="PF12937"/>
    </source>
</evidence>
<dbReference type="OrthoDB" id="3219396at2759"/>
<dbReference type="PANTHER" id="PTHR48218">
    <property type="entry name" value="F-BOX DOMAIN CONTAINING PROTEIN"/>
    <property type="match status" value="1"/>
</dbReference>
<dbReference type="EMBL" id="JAGTXO010000052">
    <property type="protein sequence ID" value="KAG8458384.1"/>
    <property type="molecule type" value="Genomic_DNA"/>
</dbReference>
<dbReference type="SUPFAM" id="SSF81383">
    <property type="entry name" value="F-box domain"/>
    <property type="match status" value="1"/>
</dbReference>
<accession>A0A8J5X5M6</accession>
<organism evidence="3 4">
    <name type="scientific">Diacronema lutheri</name>
    <name type="common">Unicellular marine alga</name>
    <name type="synonym">Monochrysis lutheri</name>
    <dbReference type="NCBI Taxonomy" id="2081491"/>
    <lineage>
        <taxon>Eukaryota</taxon>
        <taxon>Haptista</taxon>
        <taxon>Haptophyta</taxon>
        <taxon>Pavlovophyceae</taxon>
        <taxon>Pavlovales</taxon>
        <taxon>Pavlovaceae</taxon>
        <taxon>Diacronema</taxon>
    </lineage>
</organism>
<name>A0A8J5X5M6_DIALT</name>
<dbReference type="Gene3D" id="1.20.1280.50">
    <property type="match status" value="1"/>
</dbReference>
<dbReference type="OMA" id="LCEARWA"/>
<dbReference type="Proteomes" id="UP000751190">
    <property type="component" value="Unassembled WGS sequence"/>
</dbReference>
<keyword evidence="4" id="KW-1185">Reference proteome</keyword>
<proteinExistence type="predicted"/>
<dbReference type="PANTHER" id="PTHR48218:SF3">
    <property type="entry name" value="OS07G0170800 PROTEIN"/>
    <property type="match status" value="1"/>
</dbReference>
<feature type="region of interest" description="Disordered" evidence="1">
    <location>
        <begin position="356"/>
        <end position="408"/>
    </location>
</feature>
<sequence length="408" mass="43768">MAAQFAQLFARVHDERADAVLSSVFAHLPAEQLARCLVVCRYWRNVGRGQEIWRPLCEARWADKVYVPDRFAARAVTDAHGAYIAAELDARRTHITRDELCAFMWQTRMKASSGPGWTTVDPWWNGRAPRTRRFYADGGVDFREERGGERLSASPDDAASADLSVIVHTGRWRFLRHAPGVSTLAHVAGAPEQPVGADASVEDGGAAAPAAAPSAPSSVAARARAGASCMLRMSLGEREFPTMVFARASNWGFVMHNCWGLAASFALPQRGMCAELDDAGEMLKAVTVEAQRLEAAAFNAGLPLPNPPGCYSDEGTAAENAGGLGAVNYVNIVLAGQPHLVPQHLIAQFIAAHQGELEEEEGEQDDAQPWGGAGGAVHAEQMLVDDDSGDGELLDDDSESESPLVVEL</sequence>
<feature type="compositionally biased region" description="Acidic residues" evidence="1">
    <location>
        <begin position="383"/>
        <end position="400"/>
    </location>
</feature>
<feature type="compositionally biased region" description="Acidic residues" evidence="1">
    <location>
        <begin position="357"/>
        <end position="366"/>
    </location>
</feature>
<comment type="caution">
    <text evidence="3">The sequence shown here is derived from an EMBL/GenBank/DDBJ whole genome shotgun (WGS) entry which is preliminary data.</text>
</comment>
<protein>
    <recommendedName>
        <fullName evidence="2">F-box domain-containing protein</fullName>
    </recommendedName>
</protein>